<dbReference type="Gene3D" id="3.80.10.10">
    <property type="entry name" value="Ribonuclease Inhibitor"/>
    <property type="match status" value="1"/>
</dbReference>
<keyword evidence="5" id="KW-0677">Repeat</keyword>
<dbReference type="Gene3D" id="1.10.8.10">
    <property type="entry name" value="DNA helicase RuvA subunit, C-terminal domain"/>
    <property type="match status" value="1"/>
</dbReference>
<evidence type="ECO:0000313" key="11">
    <source>
        <dbReference type="EMBL" id="KAF1995882.1"/>
    </source>
</evidence>
<organism evidence="11 12">
    <name type="scientific">Amniculicola lignicola CBS 123094</name>
    <dbReference type="NCBI Taxonomy" id="1392246"/>
    <lineage>
        <taxon>Eukaryota</taxon>
        <taxon>Fungi</taxon>
        <taxon>Dikarya</taxon>
        <taxon>Ascomycota</taxon>
        <taxon>Pezizomycotina</taxon>
        <taxon>Dothideomycetes</taxon>
        <taxon>Pleosporomycetidae</taxon>
        <taxon>Pleosporales</taxon>
        <taxon>Amniculicolaceae</taxon>
        <taxon>Amniculicola</taxon>
    </lineage>
</organism>
<evidence type="ECO:0000256" key="7">
    <source>
        <dbReference type="ARBA" id="ARBA00023242"/>
    </source>
</evidence>
<dbReference type="SMART" id="SM00804">
    <property type="entry name" value="TAP_C"/>
    <property type="match status" value="1"/>
</dbReference>
<dbReference type="EMBL" id="ML977632">
    <property type="protein sequence ID" value="KAF1995882.1"/>
    <property type="molecule type" value="Genomic_DNA"/>
</dbReference>
<sequence>MPPTGPSSRIARGGGIQKQRARRDRDGDLVMGMDPVRKGPARPQRGRAGTGAPNARPQTNGSGSGSQNNVDVTVTGWSDASEIEKLTQFLERHAAKRSTRPRGGPNGTMIKRSRVTGHTLTLGVRPEDTPAFRKINGFSFQSAHGPEKLTITTPHLSASRRSTSPHDSAATTSESDDTLALLQAFLSRRYDPDLKLLNLSQIADDEEMGRLGMFASADTTSKFFPALMVAACRLMKTAEERRAHVTSITLANNNLPNLDNVTSLAQTFPAIQNLDLSGNAFASTKNLRNWKNKFRSLQHLIVSGNPFEVAEPGWEKEIISWYPRLRVLNAVEVRTDADIARIDGPKHTPVPSHQNIWQDEGAIAQNFLLDFYDGFDKNREAVILKYYDNESTFSMNINTGAKGGAGSQHHRVGWDDQLPLSRNLRKLNHPKARVARKYRGPERIRQAWSVLPPTRHPAFDTNKYSMDCQLQPGVPDPTGQHTGGVTGLLVTIHGEYEEHRTAKGRNEVVSRAFDRTFVLGPGGPSGVRVVSDMFSLRAAGGTPAWIPQGNTAAAPQPAIVPVAQPAVVAVAGPVDVNSLTPEQQQLVAVVQRETKMITQYCIDCLAASAWDLNKAAAMFNQLKDTLTADAFIAM</sequence>
<dbReference type="GO" id="GO:0005634">
    <property type="term" value="C:nucleus"/>
    <property type="evidence" value="ECO:0007669"/>
    <property type="project" value="UniProtKB-SubCell"/>
</dbReference>
<evidence type="ECO:0000256" key="8">
    <source>
        <dbReference type="SAM" id="MobiDB-lite"/>
    </source>
</evidence>
<proteinExistence type="inferred from homology"/>
<dbReference type="PROSITE" id="PS50177">
    <property type="entry name" value="NTF2_DOMAIN"/>
    <property type="match status" value="1"/>
</dbReference>
<dbReference type="GO" id="GO:0003723">
    <property type="term" value="F:RNA binding"/>
    <property type="evidence" value="ECO:0007669"/>
    <property type="project" value="TreeGrafter"/>
</dbReference>
<dbReference type="InterPro" id="IPR005637">
    <property type="entry name" value="TAP_C_dom"/>
</dbReference>
<keyword evidence="3" id="KW-0813">Transport</keyword>
<protein>
    <recommendedName>
        <fullName evidence="13">NTF2-like protein</fullName>
    </recommendedName>
</protein>
<evidence type="ECO:0000259" key="10">
    <source>
        <dbReference type="PROSITE" id="PS51281"/>
    </source>
</evidence>
<dbReference type="AlphaFoldDB" id="A0A6A5W1V8"/>
<evidence type="ECO:0000256" key="2">
    <source>
        <dbReference type="ARBA" id="ARBA00009285"/>
    </source>
</evidence>
<evidence type="ECO:0008006" key="13">
    <source>
        <dbReference type="Google" id="ProtNLM"/>
    </source>
</evidence>
<keyword evidence="4" id="KW-0433">Leucine-rich repeat</keyword>
<keyword evidence="6" id="KW-0509">mRNA transport</keyword>
<dbReference type="Pfam" id="PF03943">
    <property type="entry name" value="TAP_C"/>
    <property type="match status" value="1"/>
</dbReference>
<dbReference type="InterPro" id="IPR002075">
    <property type="entry name" value="NTF2_dom"/>
</dbReference>
<dbReference type="Pfam" id="PF22602">
    <property type="entry name" value="NXF_NTF2"/>
    <property type="match status" value="1"/>
</dbReference>
<dbReference type="Gene3D" id="3.10.450.50">
    <property type="match status" value="1"/>
</dbReference>
<feature type="compositionally biased region" description="Polar residues" evidence="8">
    <location>
        <begin position="153"/>
        <end position="173"/>
    </location>
</feature>
<dbReference type="InterPro" id="IPR030217">
    <property type="entry name" value="NXF_fam"/>
</dbReference>
<evidence type="ECO:0000313" key="12">
    <source>
        <dbReference type="Proteomes" id="UP000799779"/>
    </source>
</evidence>
<dbReference type="CDD" id="cd14342">
    <property type="entry name" value="UBA_TAP-C"/>
    <property type="match status" value="1"/>
</dbReference>
<dbReference type="OrthoDB" id="25872at2759"/>
<dbReference type="InterPro" id="IPR032710">
    <property type="entry name" value="NTF2-like_dom_sf"/>
</dbReference>
<dbReference type="PANTHER" id="PTHR10662">
    <property type="entry name" value="NUCLEAR RNA EXPORT FACTOR"/>
    <property type="match status" value="1"/>
</dbReference>
<reference evidence="11" key="1">
    <citation type="journal article" date="2020" name="Stud. Mycol.">
        <title>101 Dothideomycetes genomes: a test case for predicting lifestyles and emergence of pathogens.</title>
        <authorList>
            <person name="Haridas S."/>
            <person name="Albert R."/>
            <person name="Binder M."/>
            <person name="Bloem J."/>
            <person name="Labutti K."/>
            <person name="Salamov A."/>
            <person name="Andreopoulos B."/>
            <person name="Baker S."/>
            <person name="Barry K."/>
            <person name="Bills G."/>
            <person name="Bluhm B."/>
            <person name="Cannon C."/>
            <person name="Castanera R."/>
            <person name="Culley D."/>
            <person name="Daum C."/>
            <person name="Ezra D."/>
            <person name="Gonzalez J."/>
            <person name="Henrissat B."/>
            <person name="Kuo A."/>
            <person name="Liang C."/>
            <person name="Lipzen A."/>
            <person name="Lutzoni F."/>
            <person name="Magnuson J."/>
            <person name="Mondo S."/>
            <person name="Nolan M."/>
            <person name="Ohm R."/>
            <person name="Pangilinan J."/>
            <person name="Park H.-J."/>
            <person name="Ramirez L."/>
            <person name="Alfaro M."/>
            <person name="Sun H."/>
            <person name="Tritt A."/>
            <person name="Yoshinaga Y."/>
            <person name="Zwiers L.-H."/>
            <person name="Turgeon B."/>
            <person name="Goodwin S."/>
            <person name="Spatafora J."/>
            <person name="Crous P."/>
            <person name="Grigoriev I."/>
        </authorList>
    </citation>
    <scope>NUCLEOTIDE SEQUENCE</scope>
    <source>
        <strain evidence="11">CBS 123094</strain>
    </source>
</reference>
<feature type="domain" description="NTF2" evidence="9">
    <location>
        <begin position="363"/>
        <end position="536"/>
    </location>
</feature>
<dbReference type="PANTHER" id="PTHR10662:SF22">
    <property type="entry name" value="NUCLEAR RNA EXPORT FACTOR 1"/>
    <property type="match status" value="1"/>
</dbReference>
<feature type="domain" description="TAP-C" evidence="10">
    <location>
        <begin position="581"/>
        <end position="634"/>
    </location>
</feature>
<keyword evidence="12" id="KW-1185">Reference proteome</keyword>
<dbReference type="SUPFAM" id="SSF52058">
    <property type="entry name" value="L domain-like"/>
    <property type="match status" value="1"/>
</dbReference>
<dbReference type="SUPFAM" id="SSF54427">
    <property type="entry name" value="NTF2-like"/>
    <property type="match status" value="1"/>
</dbReference>
<feature type="region of interest" description="Disordered" evidence="8">
    <location>
        <begin position="1"/>
        <end position="72"/>
    </location>
</feature>
<dbReference type="PROSITE" id="PS51281">
    <property type="entry name" value="TAP_C"/>
    <property type="match status" value="1"/>
</dbReference>
<keyword evidence="7" id="KW-0539">Nucleus</keyword>
<evidence type="ECO:0000259" key="9">
    <source>
        <dbReference type="PROSITE" id="PS50177"/>
    </source>
</evidence>
<evidence type="ECO:0000256" key="4">
    <source>
        <dbReference type="ARBA" id="ARBA00022614"/>
    </source>
</evidence>
<dbReference type="SUPFAM" id="SSF46934">
    <property type="entry name" value="UBA-like"/>
    <property type="match status" value="1"/>
</dbReference>
<dbReference type="Pfam" id="PF24048">
    <property type="entry name" value="LRR_NXF1-5"/>
    <property type="match status" value="1"/>
</dbReference>
<accession>A0A6A5W1V8</accession>
<dbReference type="GO" id="GO:0016973">
    <property type="term" value="P:poly(A)+ mRNA export from nucleus"/>
    <property type="evidence" value="ECO:0007669"/>
    <property type="project" value="TreeGrafter"/>
</dbReference>
<dbReference type="Proteomes" id="UP000799779">
    <property type="component" value="Unassembled WGS sequence"/>
</dbReference>
<gene>
    <name evidence="11" type="ORF">P154DRAFT_525984</name>
</gene>
<comment type="subcellular location">
    <subcellularLocation>
        <location evidence="1">Nucleus</location>
    </subcellularLocation>
</comment>
<dbReference type="InterPro" id="IPR032675">
    <property type="entry name" value="LRR_dom_sf"/>
</dbReference>
<feature type="region of interest" description="Disordered" evidence="8">
    <location>
        <begin position="153"/>
        <end position="175"/>
    </location>
</feature>
<dbReference type="InterPro" id="IPR009060">
    <property type="entry name" value="UBA-like_sf"/>
</dbReference>
<evidence type="ECO:0000256" key="1">
    <source>
        <dbReference type="ARBA" id="ARBA00004123"/>
    </source>
</evidence>
<comment type="similarity">
    <text evidence="2">Belongs to the NXF family.</text>
</comment>
<evidence type="ECO:0000256" key="5">
    <source>
        <dbReference type="ARBA" id="ARBA00022737"/>
    </source>
</evidence>
<evidence type="ECO:0000256" key="3">
    <source>
        <dbReference type="ARBA" id="ARBA00022448"/>
    </source>
</evidence>
<name>A0A6A5W1V8_9PLEO</name>
<dbReference type="InterPro" id="IPR018222">
    <property type="entry name" value="Nuclear_transport_factor_2_euk"/>
</dbReference>
<feature type="compositionally biased region" description="Polar residues" evidence="8">
    <location>
        <begin position="56"/>
        <end position="72"/>
    </location>
</feature>
<evidence type="ECO:0000256" key="6">
    <source>
        <dbReference type="ARBA" id="ARBA00022816"/>
    </source>
</evidence>
<dbReference type="InterPro" id="IPR057125">
    <property type="entry name" value="NXF1/2/3/5-like_LRR"/>
</dbReference>